<evidence type="ECO:0000256" key="9">
    <source>
        <dbReference type="SAM" id="MobiDB-lite"/>
    </source>
</evidence>
<dbReference type="InterPro" id="IPR054551">
    <property type="entry name" value="RSC4_Ig-like"/>
</dbReference>
<dbReference type="EMBL" id="CDQK01000004">
    <property type="protein sequence ID" value="CEP23122.1"/>
    <property type="molecule type" value="Genomic_DNA"/>
</dbReference>
<evidence type="ECO:0000256" key="2">
    <source>
        <dbReference type="ARBA" id="ARBA00022737"/>
    </source>
</evidence>
<evidence type="ECO:0000256" key="1">
    <source>
        <dbReference type="ARBA" id="ARBA00004123"/>
    </source>
</evidence>
<dbReference type="Pfam" id="PF00439">
    <property type="entry name" value="Bromodomain"/>
    <property type="match status" value="2"/>
</dbReference>
<dbReference type="Proteomes" id="UP000038830">
    <property type="component" value="Unassembled WGS sequence"/>
</dbReference>
<feature type="domain" description="Bromo" evidence="10">
    <location>
        <begin position="47"/>
        <end position="87"/>
    </location>
</feature>
<protein>
    <submittedName>
        <fullName evidence="11">STH1 protein</fullName>
    </submittedName>
</protein>
<feature type="compositionally biased region" description="Low complexity" evidence="9">
    <location>
        <begin position="294"/>
        <end position="305"/>
    </location>
</feature>
<organism evidence="11 12">
    <name type="scientific">Cyberlindnera jadinii (strain ATCC 18201 / CBS 1600 / BCRC 20928 / JCM 3617 / NBRC 0987 / NRRL Y-1542)</name>
    <name type="common">Torula yeast</name>
    <name type="synonym">Candida utilis</name>
    <dbReference type="NCBI Taxonomy" id="983966"/>
    <lineage>
        <taxon>Eukaryota</taxon>
        <taxon>Fungi</taxon>
        <taxon>Dikarya</taxon>
        <taxon>Ascomycota</taxon>
        <taxon>Saccharomycotina</taxon>
        <taxon>Saccharomycetes</taxon>
        <taxon>Phaffomycetales</taxon>
        <taxon>Phaffomycetaceae</taxon>
        <taxon>Cyberlindnera</taxon>
    </lineage>
</organism>
<evidence type="ECO:0000256" key="7">
    <source>
        <dbReference type="ARBA" id="ARBA00023242"/>
    </source>
</evidence>
<dbReference type="InterPro" id="IPR037382">
    <property type="entry name" value="Rsc/polybromo"/>
</dbReference>
<dbReference type="GO" id="GO:0016586">
    <property type="term" value="C:RSC-type complex"/>
    <property type="evidence" value="ECO:0007669"/>
    <property type="project" value="InterPro"/>
</dbReference>
<reference evidence="12" key="1">
    <citation type="journal article" date="2015" name="J. Biotechnol.">
        <title>The structure of the Cyberlindnera jadinii genome and its relation to Candida utilis analyzed by the occurrence of single nucleotide polymorphisms.</title>
        <authorList>
            <person name="Rupp O."/>
            <person name="Brinkrolf K."/>
            <person name="Buerth C."/>
            <person name="Kunigo M."/>
            <person name="Schneider J."/>
            <person name="Jaenicke S."/>
            <person name="Goesmann A."/>
            <person name="Puehler A."/>
            <person name="Jaeger K.-E."/>
            <person name="Ernst J.F."/>
        </authorList>
    </citation>
    <scope>NUCLEOTIDE SEQUENCE [LARGE SCALE GENOMIC DNA]</scope>
    <source>
        <strain evidence="12">ATCC 18201 / CBS 1600 / BCRC 20928 / JCM 3617 / NBRC 0987 / NRRL Y-1542</strain>
    </source>
</reference>
<dbReference type="GO" id="GO:0006368">
    <property type="term" value="P:transcription elongation by RNA polymerase II"/>
    <property type="evidence" value="ECO:0007669"/>
    <property type="project" value="TreeGrafter"/>
</dbReference>
<keyword evidence="5 8" id="KW-0103">Bromodomain</keyword>
<dbReference type="InterPro" id="IPR036427">
    <property type="entry name" value="Bromodomain-like_sf"/>
</dbReference>
<feature type="domain" description="Bromo" evidence="10">
    <location>
        <begin position="183"/>
        <end position="253"/>
    </location>
</feature>
<sequence>MARRKSDSHVNKRQRTAPKSRFDALLTAVEKMDIAQDFLEIPPKKYDPISLQEIKGKNHTSAKELVADFELMADNANTYNDPKSEIAKDSVKILQYVKGQLKKELKEEEDAEEEKRRQEEEEEEKRIKEAEEEEERKRKKPALPKIKLRAPGTPQSTPQHHGHTTQKQKYLNVLDEIMTYKVDGVNISEPFMHEVNRKDYPDYYRIIKKVTSLSTVKENLVSGRIKSMGQFINQMELVFRNAQTYNDEGSLLYQDSKTLQDYFHSRMDEIKKEIEEQQRLQHEQQLAMKKTSTPPVKLKIKPPVKFNLAPVGPPEDDLGESYNDFEPSKDNHSEEENDGKEDNEEKEEGVPVGPSTRPRTLLNVADQLIQEITITSSRSQYKQAVRPMNNSPIPPTYTWFEHHFKASEFKVQSHTMTLNRSQSAISISAKLNGILMEKRHQSFLTVNGERVNPTPSIHYAESGKLTSRYELKLPLGLSMVVFDVVVDNNNEQRRAVENKEKSTIWIQVV</sequence>
<evidence type="ECO:0000256" key="3">
    <source>
        <dbReference type="ARBA" id="ARBA00022853"/>
    </source>
</evidence>
<evidence type="ECO:0000256" key="5">
    <source>
        <dbReference type="ARBA" id="ARBA00023117"/>
    </source>
</evidence>
<feature type="region of interest" description="Disordered" evidence="9">
    <location>
        <begin position="102"/>
        <end position="167"/>
    </location>
</feature>
<evidence type="ECO:0000259" key="10">
    <source>
        <dbReference type="PROSITE" id="PS50014"/>
    </source>
</evidence>
<evidence type="ECO:0000256" key="8">
    <source>
        <dbReference type="PROSITE-ProRule" id="PRU00035"/>
    </source>
</evidence>
<feature type="compositionally biased region" description="Acidic residues" evidence="9">
    <location>
        <begin position="335"/>
        <end position="347"/>
    </location>
</feature>
<accession>A0A0H5C5N4</accession>
<dbReference type="SUPFAM" id="SSF47370">
    <property type="entry name" value="Bromodomain"/>
    <property type="match status" value="2"/>
</dbReference>
<name>A0A0H5C5N4_CYBJN</name>
<dbReference type="PRINTS" id="PR00503">
    <property type="entry name" value="BROMODOMAIN"/>
</dbReference>
<evidence type="ECO:0000313" key="11">
    <source>
        <dbReference type="EMBL" id="CEP23122.1"/>
    </source>
</evidence>
<dbReference type="PROSITE" id="PS50014">
    <property type="entry name" value="BROMODOMAIN_2"/>
    <property type="match status" value="2"/>
</dbReference>
<evidence type="ECO:0000313" key="12">
    <source>
        <dbReference type="Proteomes" id="UP000038830"/>
    </source>
</evidence>
<dbReference type="PANTHER" id="PTHR16062">
    <property type="entry name" value="SWI/SNF-RELATED"/>
    <property type="match status" value="1"/>
</dbReference>
<keyword evidence="2" id="KW-0677">Repeat</keyword>
<dbReference type="SMART" id="SM00297">
    <property type="entry name" value="BROMO"/>
    <property type="match status" value="2"/>
</dbReference>
<keyword evidence="3" id="KW-0156">Chromatin regulator</keyword>
<evidence type="ECO:0000256" key="6">
    <source>
        <dbReference type="ARBA" id="ARBA00023163"/>
    </source>
</evidence>
<comment type="subcellular location">
    <subcellularLocation>
        <location evidence="1">Nucleus</location>
    </subcellularLocation>
</comment>
<keyword evidence="6" id="KW-0804">Transcription</keyword>
<dbReference type="GO" id="GO:0006338">
    <property type="term" value="P:chromatin remodeling"/>
    <property type="evidence" value="ECO:0007669"/>
    <property type="project" value="InterPro"/>
</dbReference>
<dbReference type="InterPro" id="IPR001487">
    <property type="entry name" value="Bromodomain"/>
</dbReference>
<keyword evidence="4" id="KW-0805">Transcription regulation</keyword>
<feature type="region of interest" description="Disordered" evidence="9">
    <location>
        <begin position="279"/>
        <end position="358"/>
    </location>
</feature>
<dbReference type="GO" id="GO:0003682">
    <property type="term" value="F:chromatin binding"/>
    <property type="evidence" value="ECO:0007669"/>
    <property type="project" value="TreeGrafter"/>
</dbReference>
<feature type="compositionally biased region" description="Basic residues" evidence="9">
    <location>
        <begin position="137"/>
        <end position="148"/>
    </location>
</feature>
<evidence type="ECO:0000256" key="4">
    <source>
        <dbReference type="ARBA" id="ARBA00023015"/>
    </source>
</evidence>
<dbReference type="Pfam" id="PF24189">
    <property type="entry name" value="Ig_RSC4"/>
    <property type="match status" value="1"/>
</dbReference>
<dbReference type="PANTHER" id="PTHR16062:SF19">
    <property type="entry name" value="PROTEIN POLYBROMO-1"/>
    <property type="match status" value="1"/>
</dbReference>
<dbReference type="Gene3D" id="1.20.920.10">
    <property type="entry name" value="Bromodomain-like"/>
    <property type="match status" value="2"/>
</dbReference>
<dbReference type="CDD" id="cd04369">
    <property type="entry name" value="Bromodomain"/>
    <property type="match status" value="2"/>
</dbReference>
<keyword evidence="7" id="KW-0539">Nucleus</keyword>
<gene>
    <name evidence="11" type="primary">STH1</name>
    <name evidence="11" type="ORF">BN1211_3637</name>
</gene>
<feature type="compositionally biased region" description="Basic and acidic residues" evidence="9">
    <location>
        <begin position="113"/>
        <end position="129"/>
    </location>
</feature>
<proteinExistence type="predicted"/>
<dbReference type="AlphaFoldDB" id="A0A0H5C5N4"/>